<dbReference type="SUPFAM" id="SSF56112">
    <property type="entry name" value="Protein kinase-like (PK-like)"/>
    <property type="match status" value="1"/>
</dbReference>
<dbReference type="FunFam" id="3.30.200.20:FF:000004">
    <property type="entry name" value="Calcium-dependent protein kinase 1"/>
    <property type="match status" value="1"/>
</dbReference>
<dbReference type="InterPro" id="IPR011992">
    <property type="entry name" value="EF-hand-dom_pair"/>
</dbReference>
<dbReference type="InterPro" id="IPR011009">
    <property type="entry name" value="Kinase-like_dom_sf"/>
</dbReference>
<dbReference type="AlphaFoldDB" id="A0AAN8YYE8"/>
<comment type="catalytic activity">
    <reaction evidence="13">
        <text>L-threonyl-[protein] + ATP = O-phospho-L-threonyl-[protein] + ADP + H(+)</text>
        <dbReference type="Rhea" id="RHEA:46608"/>
        <dbReference type="Rhea" id="RHEA-COMP:11060"/>
        <dbReference type="Rhea" id="RHEA-COMP:11605"/>
        <dbReference type="ChEBI" id="CHEBI:15378"/>
        <dbReference type="ChEBI" id="CHEBI:30013"/>
        <dbReference type="ChEBI" id="CHEBI:30616"/>
        <dbReference type="ChEBI" id="CHEBI:61977"/>
        <dbReference type="ChEBI" id="CHEBI:456216"/>
        <dbReference type="EC" id="2.7.11.1"/>
    </reaction>
</comment>
<dbReference type="InterPro" id="IPR000719">
    <property type="entry name" value="Prot_kinase_dom"/>
</dbReference>
<dbReference type="InterPro" id="IPR018247">
    <property type="entry name" value="EF_Hand_1_Ca_BS"/>
</dbReference>
<evidence type="ECO:0000256" key="16">
    <source>
        <dbReference type="SAM" id="MobiDB-lite"/>
    </source>
</evidence>
<evidence type="ECO:0000256" key="11">
    <source>
        <dbReference type="ARBA" id="ARBA00022840"/>
    </source>
</evidence>
<dbReference type="CDD" id="cd05117">
    <property type="entry name" value="STKc_CAMK"/>
    <property type="match status" value="1"/>
</dbReference>
<evidence type="ECO:0000256" key="12">
    <source>
        <dbReference type="ARBA" id="ARBA00024334"/>
    </source>
</evidence>
<dbReference type="Pfam" id="PF00069">
    <property type="entry name" value="Pkinase"/>
    <property type="match status" value="1"/>
</dbReference>
<dbReference type="PROSITE" id="PS00107">
    <property type="entry name" value="PROTEIN_KINASE_ATP"/>
    <property type="match status" value="1"/>
</dbReference>
<keyword evidence="6" id="KW-0479">Metal-binding</keyword>
<evidence type="ECO:0000256" key="7">
    <source>
        <dbReference type="ARBA" id="ARBA00022737"/>
    </source>
</evidence>
<evidence type="ECO:0000313" key="20">
    <source>
        <dbReference type="Proteomes" id="UP001370490"/>
    </source>
</evidence>
<dbReference type="PROSITE" id="PS00018">
    <property type="entry name" value="EF_HAND_1"/>
    <property type="match status" value="4"/>
</dbReference>
<feature type="region of interest" description="Disordered" evidence="16">
    <location>
        <begin position="21"/>
        <end position="45"/>
    </location>
</feature>
<evidence type="ECO:0000256" key="9">
    <source>
        <dbReference type="ARBA" id="ARBA00022777"/>
    </source>
</evidence>
<evidence type="ECO:0000256" key="6">
    <source>
        <dbReference type="ARBA" id="ARBA00022723"/>
    </source>
</evidence>
<feature type="domain" description="EF-hand" evidence="18">
    <location>
        <begin position="414"/>
        <end position="449"/>
    </location>
</feature>
<evidence type="ECO:0000259" key="17">
    <source>
        <dbReference type="PROSITE" id="PS50011"/>
    </source>
</evidence>
<feature type="domain" description="Protein kinase" evidence="17">
    <location>
        <begin position="113"/>
        <end position="371"/>
    </location>
</feature>
<evidence type="ECO:0000256" key="4">
    <source>
        <dbReference type="ARBA" id="ARBA00022553"/>
    </source>
</evidence>
<dbReference type="InterPro" id="IPR008271">
    <property type="entry name" value="Ser/Thr_kinase_AS"/>
</dbReference>
<dbReference type="InterPro" id="IPR017441">
    <property type="entry name" value="Protein_kinase_ATP_BS"/>
</dbReference>
<protein>
    <recommendedName>
        <fullName evidence="2">non-specific serine/threonine protein kinase</fullName>
        <ecNumber evidence="2">2.7.11.1</ecNumber>
    </recommendedName>
</protein>
<comment type="similarity">
    <text evidence="1">Belongs to the protein kinase superfamily. CAMK Ser/Thr protein kinase family. CaMK subfamily.</text>
</comment>
<evidence type="ECO:0000256" key="3">
    <source>
        <dbReference type="ARBA" id="ARBA00022527"/>
    </source>
</evidence>
<dbReference type="PANTHER" id="PTHR24349">
    <property type="entry name" value="SERINE/THREONINE-PROTEIN KINASE"/>
    <property type="match status" value="1"/>
</dbReference>
<keyword evidence="7" id="KW-0677">Repeat</keyword>
<dbReference type="Gene3D" id="3.30.200.20">
    <property type="entry name" value="Phosphorylase Kinase, domain 1"/>
    <property type="match status" value="1"/>
</dbReference>
<dbReference type="FunFam" id="1.10.510.10:FF:000178">
    <property type="entry name" value="Calcium-dependent protein kinase 5"/>
    <property type="match status" value="1"/>
</dbReference>
<evidence type="ECO:0000313" key="19">
    <source>
        <dbReference type="EMBL" id="KAK6916830.1"/>
    </source>
</evidence>
<dbReference type="Proteomes" id="UP001370490">
    <property type="component" value="Unassembled WGS sequence"/>
</dbReference>
<keyword evidence="5" id="KW-0808">Transferase</keyword>
<evidence type="ECO:0000256" key="1">
    <source>
        <dbReference type="ARBA" id="ARBA00005354"/>
    </source>
</evidence>
<gene>
    <name evidence="19" type="ORF">RJ641_019691</name>
</gene>
<dbReference type="GO" id="GO:0004674">
    <property type="term" value="F:protein serine/threonine kinase activity"/>
    <property type="evidence" value="ECO:0007669"/>
    <property type="project" value="UniProtKB-KW"/>
</dbReference>
<dbReference type="SUPFAM" id="SSF47473">
    <property type="entry name" value="EF-hand"/>
    <property type="match status" value="1"/>
</dbReference>
<dbReference type="GO" id="GO:0005509">
    <property type="term" value="F:calcium ion binding"/>
    <property type="evidence" value="ECO:0007669"/>
    <property type="project" value="InterPro"/>
</dbReference>
<keyword evidence="9" id="KW-0418">Kinase</keyword>
<dbReference type="InterPro" id="IPR050205">
    <property type="entry name" value="CDPK_Ser/Thr_kinases"/>
</dbReference>
<keyword evidence="8 15" id="KW-0547">Nucleotide-binding</keyword>
<accession>A0AAN8YYE8</accession>
<evidence type="ECO:0000256" key="13">
    <source>
        <dbReference type="ARBA" id="ARBA00047899"/>
    </source>
</evidence>
<keyword evidence="11 15" id="KW-0067">ATP-binding</keyword>
<dbReference type="SMART" id="SM00054">
    <property type="entry name" value="EFh"/>
    <property type="match status" value="4"/>
</dbReference>
<feature type="domain" description="EF-hand" evidence="18">
    <location>
        <begin position="525"/>
        <end position="555"/>
    </location>
</feature>
<keyword evidence="20" id="KW-1185">Reference proteome</keyword>
<keyword evidence="10" id="KW-0106">Calcium</keyword>
<dbReference type="GO" id="GO:0005524">
    <property type="term" value="F:ATP binding"/>
    <property type="evidence" value="ECO:0007669"/>
    <property type="project" value="UniProtKB-UniRule"/>
</dbReference>
<feature type="compositionally biased region" description="Polar residues" evidence="16">
    <location>
        <begin position="31"/>
        <end position="45"/>
    </location>
</feature>
<feature type="binding site" evidence="15">
    <location>
        <position position="142"/>
    </location>
    <ligand>
        <name>ATP</name>
        <dbReference type="ChEBI" id="CHEBI:30616"/>
    </ligand>
</feature>
<evidence type="ECO:0000256" key="2">
    <source>
        <dbReference type="ARBA" id="ARBA00012513"/>
    </source>
</evidence>
<comment type="catalytic activity">
    <reaction evidence="14">
        <text>L-seryl-[protein] + ATP = O-phospho-L-seryl-[protein] + ADP + H(+)</text>
        <dbReference type="Rhea" id="RHEA:17989"/>
        <dbReference type="Rhea" id="RHEA-COMP:9863"/>
        <dbReference type="Rhea" id="RHEA-COMP:11604"/>
        <dbReference type="ChEBI" id="CHEBI:15378"/>
        <dbReference type="ChEBI" id="CHEBI:29999"/>
        <dbReference type="ChEBI" id="CHEBI:30616"/>
        <dbReference type="ChEBI" id="CHEBI:83421"/>
        <dbReference type="ChEBI" id="CHEBI:456216"/>
        <dbReference type="EC" id="2.7.11.1"/>
    </reaction>
</comment>
<name>A0AAN8YYE8_9MAGN</name>
<dbReference type="Gene3D" id="1.10.238.10">
    <property type="entry name" value="EF-hand"/>
    <property type="match status" value="1"/>
</dbReference>
<proteinExistence type="inferred from homology"/>
<evidence type="ECO:0000259" key="18">
    <source>
        <dbReference type="PROSITE" id="PS50222"/>
    </source>
</evidence>
<dbReference type="EMBL" id="JBAMMX010000024">
    <property type="protein sequence ID" value="KAK6916830.1"/>
    <property type="molecule type" value="Genomic_DNA"/>
</dbReference>
<dbReference type="Pfam" id="PF13499">
    <property type="entry name" value="EF-hand_7"/>
    <property type="match status" value="2"/>
</dbReference>
<keyword evidence="4" id="KW-0597">Phosphoprotein</keyword>
<evidence type="ECO:0000256" key="15">
    <source>
        <dbReference type="PROSITE-ProRule" id="PRU10141"/>
    </source>
</evidence>
<dbReference type="SMART" id="SM00220">
    <property type="entry name" value="S_TKc"/>
    <property type="match status" value="1"/>
</dbReference>
<evidence type="ECO:0000256" key="10">
    <source>
        <dbReference type="ARBA" id="ARBA00022837"/>
    </source>
</evidence>
<reference evidence="19 20" key="1">
    <citation type="submission" date="2023-12" db="EMBL/GenBank/DDBJ databases">
        <title>A high-quality genome assembly for Dillenia turbinata (Dilleniales).</title>
        <authorList>
            <person name="Chanderbali A."/>
        </authorList>
    </citation>
    <scope>NUCLEOTIDE SEQUENCE [LARGE SCALE GENOMIC DNA]</scope>
    <source>
        <strain evidence="19">LSX21</strain>
        <tissue evidence="19">Leaf</tissue>
    </source>
</reference>
<feature type="domain" description="EF-hand" evidence="18">
    <location>
        <begin position="450"/>
        <end position="485"/>
    </location>
</feature>
<dbReference type="EC" id="2.7.11.1" evidence="2"/>
<evidence type="ECO:0000256" key="5">
    <source>
        <dbReference type="ARBA" id="ARBA00022679"/>
    </source>
</evidence>
<dbReference type="FunFam" id="1.10.238.10:FF:000015">
    <property type="entry name" value="Calcium-dependent protein kinase 1"/>
    <property type="match status" value="1"/>
</dbReference>
<sequence length="576" mass="64732">MGNTCRGSFKGKYYQGQAYYDQPSEDRSTSRHSNNNNISFDHSNSDIYPDSFKSHNLEFSKDNLNLPKKDTSNATHMPLVSPTSKDNPVMRRSADNQAYYVLGHKTQNIRDLYTLGRKLGQGQFGTTYLCTEIATGNEYACKSISKRKLISKEDVEDVRREIQIMHHLAGHKNIVTIKGAYEDPLYVHIVMELCSGGELFDRIIQRGHYSERKAAELTKIIVGVVEACHSLGVMHRDLKPENFLLVNKDDDFSLKAIDFGLSVFFKPGQVFTDVVGSPYYVAPEVLLKHYGPEADVWTAGVILYILLSGVPPFWAETQQGIFDAVLKGAIDFDSDPWPLISDSAKDLIRKMLCSRPAERLTAHEVLCHPWICENGVAPDRALDPAVLSRLKQFSAMNKLKKMALRVIAESLSEEEIAGLREMFKAMDTDNSGAITFDELKAGLRRYGSTMKDTEIRDLMDAADVDNSGTIDYGEFIAATVHLNKLEREEHLVAAFQYFDKDGSGYITVDELQQACAEHNMEDVFIEDIIREVDQDNDGRIDYGEFVAMMQKGNAGIGRRTMRNSLNMSMRDAPGAH</sequence>
<feature type="domain" description="EF-hand" evidence="18">
    <location>
        <begin position="486"/>
        <end position="521"/>
    </location>
</feature>
<keyword evidence="3" id="KW-0723">Serine/threonine-protein kinase</keyword>
<organism evidence="19 20">
    <name type="scientific">Dillenia turbinata</name>
    <dbReference type="NCBI Taxonomy" id="194707"/>
    <lineage>
        <taxon>Eukaryota</taxon>
        <taxon>Viridiplantae</taxon>
        <taxon>Streptophyta</taxon>
        <taxon>Embryophyta</taxon>
        <taxon>Tracheophyta</taxon>
        <taxon>Spermatophyta</taxon>
        <taxon>Magnoliopsida</taxon>
        <taxon>eudicotyledons</taxon>
        <taxon>Gunneridae</taxon>
        <taxon>Pentapetalae</taxon>
        <taxon>Dilleniales</taxon>
        <taxon>Dilleniaceae</taxon>
        <taxon>Dillenia</taxon>
    </lineage>
</organism>
<dbReference type="PROSITE" id="PS00108">
    <property type="entry name" value="PROTEIN_KINASE_ST"/>
    <property type="match status" value="1"/>
</dbReference>
<comment type="caution">
    <text evidence="19">The sequence shown here is derived from an EMBL/GenBank/DDBJ whole genome shotgun (WGS) entry which is preliminary data.</text>
</comment>
<dbReference type="PROSITE" id="PS50222">
    <property type="entry name" value="EF_HAND_2"/>
    <property type="match status" value="4"/>
</dbReference>
<evidence type="ECO:0000256" key="8">
    <source>
        <dbReference type="ARBA" id="ARBA00022741"/>
    </source>
</evidence>
<comment type="similarity">
    <text evidence="12">Belongs to the protein kinase superfamily. Ser/Thr protein kinase family. CDPK subfamily.</text>
</comment>
<dbReference type="InterPro" id="IPR002048">
    <property type="entry name" value="EF_hand_dom"/>
</dbReference>
<feature type="region of interest" description="Disordered" evidence="16">
    <location>
        <begin position="63"/>
        <end position="90"/>
    </location>
</feature>
<dbReference type="PROSITE" id="PS50011">
    <property type="entry name" value="PROTEIN_KINASE_DOM"/>
    <property type="match status" value="1"/>
</dbReference>
<evidence type="ECO:0000256" key="14">
    <source>
        <dbReference type="ARBA" id="ARBA00048679"/>
    </source>
</evidence>
<dbReference type="Gene3D" id="1.10.510.10">
    <property type="entry name" value="Transferase(Phosphotransferase) domain 1"/>
    <property type="match status" value="1"/>
</dbReference>